<keyword evidence="1" id="KW-0812">Transmembrane</keyword>
<dbReference type="PANTHER" id="PTHR39336">
    <property type="entry name" value="PYRIDOXAMINE PHOSPHATE OXIDASE FAMILY PROTEIN (AFU_ORTHOLOGUE AFUA_6G11440)"/>
    <property type="match status" value="1"/>
</dbReference>
<dbReference type="AlphaFoldDB" id="A0A6A5JW53"/>
<keyword evidence="1" id="KW-0472">Membrane</keyword>
<name>A0A6A5JW53_9PLEO</name>
<proteinExistence type="predicted"/>
<evidence type="ECO:0000256" key="1">
    <source>
        <dbReference type="SAM" id="Phobius"/>
    </source>
</evidence>
<reference evidence="2" key="1">
    <citation type="submission" date="2020-01" db="EMBL/GenBank/DDBJ databases">
        <authorList>
            <consortium name="DOE Joint Genome Institute"/>
            <person name="Haridas S."/>
            <person name="Albert R."/>
            <person name="Binder M."/>
            <person name="Bloem J."/>
            <person name="Labutti K."/>
            <person name="Salamov A."/>
            <person name="Andreopoulos B."/>
            <person name="Baker S.E."/>
            <person name="Barry K."/>
            <person name="Bills G."/>
            <person name="Bluhm B.H."/>
            <person name="Cannon C."/>
            <person name="Castanera R."/>
            <person name="Culley D.E."/>
            <person name="Daum C."/>
            <person name="Ezra D."/>
            <person name="Gonzalez J.B."/>
            <person name="Henrissat B."/>
            <person name="Kuo A."/>
            <person name="Liang C."/>
            <person name="Lipzen A."/>
            <person name="Lutzoni F."/>
            <person name="Magnuson J."/>
            <person name="Mondo S."/>
            <person name="Nolan M."/>
            <person name="Ohm R."/>
            <person name="Pangilinan J."/>
            <person name="Park H.-J."/>
            <person name="Ramirez L."/>
            <person name="Alfaro M."/>
            <person name="Sun H."/>
            <person name="Tritt A."/>
            <person name="Yoshinaga Y."/>
            <person name="Zwiers L.-H."/>
            <person name="Turgeon B.G."/>
            <person name="Goodwin S.B."/>
            <person name="Spatafora J.W."/>
            <person name="Crous P.W."/>
            <person name="Grigoriev I.V."/>
        </authorList>
    </citation>
    <scope>NUCLEOTIDE SEQUENCE</scope>
    <source>
        <strain evidence="2">P77</strain>
    </source>
</reference>
<evidence type="ECO:0008006" key="4">
    <source>
        <dbReference type="Google" id="ProtNLM"/>
    </source>
</evidence>
<dbReference type="Proteomes" id="UP000800040">
    <property type="component" value="Unassembled WGS sequence"/>
</dbReference>
<evidence type="ECO:0000313" key="2">
    <source>
        <dbReference type="EMBL" id="KAF1828748.1"/>
    </source>
</evidence>
<dbReference type="PANTHER" id="PTHR39336:SF3">
    <property type="entry name" value="PYRIDOXAMINE PHOSPHATE OXIDASE"/>
    <property type="match status" value="1"/>
</dbReference>
<keyword evidence="1" id="KW-1133">Transmembrane helix</keyword>
<gene>
    <name evidence="2" type="ORF">BDW02DRAFT_603152</name>
</gene>
<dbReference type="SUPFAM" id="SSF50475">
    <property type="entry name" value="FMN-binding split barrel"/>
    <property type="match status" value="1"/>
</dbReference>
<accession>A0A6A5JW53</accession>
<sequence>MGVFYETIPSSLVPWIHAQEMLFVGTAPLSATGHINISPKGGKQFGVLDEKTFWYMDLTGSGVETHAHLYEQGNGRIVVMFISLTGAPRILRIYGTGQVLENETEPYTAFITKHAIKTKPGSRSIIIINVNQCSTSCGFSVPLYDFVSHRMTLDDFFRKKEERYRKGELAESIDRYWAAKSSWSVDGLMGMKRGFEVGRREGIRPIAKMVGACAQRGNGGREGLWGREMVRVVMVLFLGMVLGGVVVAGILEPERLTVLGMPGLR</sequence>
<feature type="transmembrane region" description="Helical" evidence="1">
    <location>
        <begin position="230"/>
        <end position="251"/>
    </location>
</feature>
<evidence type="ECO:0000313" key="3">
    <source>
        <dbReference type="Proteomes" id="UP000800040"/>
    </source>
</evidence>
<dbReference type="OrthoDB" id="539398at2759"/>
<organism evidence="2 3">
    <name type="scientific">Decorospora gaudefroyi</name>
    <dbReference type="NCBI Taxonomy" id="184978"/>
    <lineage>
        <taxon>Eukaryota</taxon>
        <taxon>Fungi</taxon>
        <taxon>Dikarya</taxon>
        <taxon>Ascomycota</taxon>
        <taxon>Pezizomycotina</taxon>
        <taxon>Dothideomycetes</taxon>
        <taxon>Pleosporomycetidae</taxon>
        <taxon>Pleosporales</taxon>
        <taxon>Pleosporineae</taxon>
        <taxon>Pleosporaceae</taxon>
        <taxon>Decorospora</taxon>
    </lineage>
</organism>
<dbReference type="EMBL" id="ML975501">
    <property type="protein sequence ID" value="KAF1828748.1"/>
    <property type="molecule type" value="Genomic_DNA"/>
</dbReference>
<keyword evidence="3" id="KW-1185">Reference proteome</keyword>
<dbReference type="Gene3D" id="2.30.110.10">
    <property type="entry name" value="Electron Transport, Fmn-binding Protein, Chain A"/>
    <property type="match status" value="1"/>
</dbReference>
<protein>
    <recommendedName>
        <fullName evidence="4">Pyridoxamine 5'-phosphate oxidase putative domain-containing protein</fullName>
    </recommendedName>
</protein>
<dbReference type="InterPro" id="IPR012349">
    <property type="entry name" value="Split_barrel_FMN-bd"/>
</dbReference>